<comment type="caution">
    <text evidence="4">The sequence shown here is derived from an EMBL/GenBank/DDBJ whole genome shotgun (WGS) entry which is preliminary data.</text>
</comment>
<keyword evidence="1" id="KW-0596">Phosphopantetheine</keyword>
<feature type="domain" description="Carrier" evidence="3">
    <location>
        <begin position="20"/>
        <end position="98"/>
    </location>
</feature>
<keyword evidence="2" id="KW-0597">Phosphoprotein</keyword>
<dbReference type="AlphaFoldDB" id="A0A418QWH2"/>
<evidence type="ECO:0000313" key="5">
    <source>
        <dbReference type="Proteomes" id="UP000284250"/>
    </source>
</evidence>
<sequence length="104" mass="11736">MELTRFFYFILHFFSFIPMSNADAVYQEIVAILADVAECEVEDIKPDTNLPEELGLNSLMGLEVLVSLERKFKIKISESELARMTTAQDIYATVQKVLATEVAA</sequence>
<reference evidence="4 5" key="1">
    <citation type="submission" date="2018-09" db="EMBL/GenBank/DDBJ databases">
        <authorList>
            <person name="Zeman M."/>
            <person name="Pardy F."/>
        </authorList>
    </citation>
    <scope>NUCLEOTIDE SEQUENCE [LARGE SCALE GENOMIC DNA]</scope>
    <source>
        <strain evidence="4 5">CCM 8852</strain>
    </source>
</reference>
<gene>
    <name evidence="4" type="ORF">D0T11_12160</name>
</gene>
<dbReference type="InterPro" id="IPR036736">
    <property type="entry name" value="ACP-like_sf"/>
</dbReference>
<dbReference type="PROSITE" id="PS00012">
    <property type="entry name" value="PHOSPHOPANTETHEINE"/>
    <property type="match status" value="1"/>
</dbReference>
<dbReference type="InterPro" id="IPR006162">
    <property type="entry name" value="Ppantetheine_attach_site"/>
</dbReference>
<protein>
    <submittedName>
        <fullName evidence="4">Acyl carrier protein</fullName>
    </submittedName>
</protein>
<proteinExistence type="predicted"/>
<dbReference type="InterPro" id="IPR009081">
    <property type="entry name" value="PP-bd_ACP"/>
</dbReference>
<accession>A0A418QWH2</accession>
<evidence type="ECO:0000313" key="4">
    <source>
        <dbReference type="EMBL" id="RIY09567.1"/>
    </source>
</evidence>
<dbReference type="Gene3D" id="1.10.1200.10">
    <property type="entry name" value="ACP-like"/>
    <property type="match status" value="1"/>
</dbReference>
<evidence type="ECO:0000256" key="2">
    <source>
        <dbReference type="ARBA" id="ARBA00022553"/>
    </source>
</evidence>
<name>A0A418QWH2_9BACT</name>
<dbReference type="PROSITE" id="PS50075">
    <property type="entry name" value="CARRIER"/>
    <property type="match status" value="1"/>
</dbReference>
<keyword evidence="5" id="KW-1185">Reference proteome</keyword>
<dbReference type="Proteomes" id="UP000284250">
    <property type="component" value="Unassembled WGS sequence"/>
</dbReference>
<organism evidence="4 5">
    <name type="scientific">Hymenobacter rubripertinctus</name>
    <dbReference type="NCBI Taxonomy" id="2029981"/>
    <lineage>
        <taxon>Bacteria</taxon>
        <taxon>Pseudomonadati</taxon>
        <taxon>Bacteroidota</taxon>
        <taxon>Cytophagia</taxon>
        <taxon>Cytophagales</taxon>
        <taxon>Hymenobacteraceae</taxon>
        <taxon>Hymenobacter</taxon>
    </lineage>
</organism>
<dbReference type="Pfam" id="PF00550">
    <property type="entry name" value="PP-binding"/>
    <property type="match status" value="1"/>
</dbReference>
<dbReference type="EMBL" id="QYCN01000016">
    <property type="protein sequence ID" value="RIY09567.1"/>
    <property type="molecule type" value="Genomic_DNA"/>
</dbReference>
<evidence type="ECO:0000259" key="3">
    <source>
        <dbReference type="PROSITE" id="PS50075"/>
    </source>
</evidence>
<reference evidence="4 5" key="2">
    <citation type="submission" date="2019-01" db="EMBL/GenBank/DDBJ databases">
        <title>Hymenobacter humicola sp. nov., isolated from soils in Antarctica.</title>
        <authorList>
            <person name="Sedlacek I."/>
            <person name="Holochova P."/>
            <person name="Kralova S."/>
            <person name="Pantucek R."/>
            <person name="Stankova E."/>
            <person name="Vrbovska V."/>
            <person name="Kristofova L."/>
            <person name="Svec P."/>
            <person name="Busse H.-J."/>
        </authorList>
    </citation>
    <scope>NUCLEOTIDE SEQUENCE [LARGE SCALE GENOMIC DNA]</scope>
    <source>
        <strain evidence="4 5">CCM 8852</strain>
    </source>
</reference>
<dbReference type="SUPFAM" id="SSF47336">
    <property type="entry name" value="ACP-like"/>
    <property type="match status" value="1"/>
</dbReference>
<evidence type="ECO:0000256" key="1">
    <source>
        <dbReference type="ARBA" id="ARBA00022450"/>
    </source>
</evidence>